<dbReference type="EMBL" id="GBRH01233484">
    <property type="protein sequence ID" value="JAD64411.1"/>
    <property type="molecule type" value="Transcribed_RNA"/>
</dbReference>
<evidence type="ECO:0000313" key="2">
    <source>
        <dbReference type="EMBL" id="JAD64411.1"/>
    </source>
</evidence>
<name>A0A0A9BM03_ARUDO</name>
<dbReference type="AlphaFoldDB" id="A0A0A9BM03"/>
<proteinExistence type="predicted"/>
<sequence>MLSSGPVPFGLSTSLIIRLLLRRPPPPRCRGHLMRATSMPRPSRIASTTTGATSASASSTSTSSTTAAAVDKPPSSRPTDEAIVLSDRFSCCSGISSPVEPSIIKL</sequence>
<feature type="compositionally biased region" description="Low complexity" evidence="1">
    <location>
        <begin position="46"/>
        <end position="69"/>
    </location>
</feature>
<accession>A0A0A9BM03</accession>
<reference evidence="2" key="2">
    <citation type="journal article" date="2015" name="Data Brief">
        <title>Shoot transcriptome of the giant reed, Arundo donax.</title>
        <authorList>
            <person name="Barrero R.A."/>
            <person name="Guerrero F.D."/>
            <person name="Moolhuijzen P."/>
            <person name="Goolsby J.A."/>
            <person name="Tidwell J."/>
            <person name="Bellgard S.E."/>
            <person name="Bellgard M.I."/>
        </authorList>
    </citation>
    <scope>NUCLEOTIDE SEQUENCE</scope>
    <source>
        <tissue evidence="2">Shoot tissue taken approximately 20 cm above the soil surface</tissue>
    </source>
</reference>
<reference evidence="2" key="1">
    <citation type="submission" date="2014-09" db="EMBL/GenBank/DDBJ databases">
        <authorList>
            <person name="Magalhaes I.L.F."/>
            <person name="Oliveira U."/>
            <person name="Santos F.R."/>
            <person name="Vidigal T.H.D.A."/>
            <person name="Brescovit A.D."/>
            <person name="Santos A.J."/>
        </authorList>
    </citation>
    <scope>NUCLEOTIDE SEQUENCE</scope>
    <source>
        <tissue evidence="2">Shoot tissue taken approximately 20 cm above the soil surface</tissue>
    </source>
</reference>
<protein>
    <submittedName>
        <fullName evidence="2">Uncharacterized protein</fullName>
    </submittedName>
</protein>
<evidence type="ECO:0000256" key="1">
    <source>
        <dbReference type="SAM" id="MobiDB-lite"/>
    </source>
</evidence>
<feature type="region of interest" description="Disordered" evidence="1">
    <location>
        <begin position="28"/>
        <end position="80"/>
    </location>
</feature>
<organism evidence="2">
    <name type="scientific">Arundo donax</name>
    <name type="common">Giant reed</name>
    <name type="synonym">Donax arundinaceus</name>
    <dbReference type="NCBI Taxonomy" id="35708"/>
    <lineage>
        <taxon>Eukaryota</taxon>
        <taxon>Viridiplantae</taxon>
        <taxon>Streptophyta</taxon>
        <taxon>Embryophyta</taxon>
        <taxon>Tracheophyta</taxon>
        <taxon>Spermatophyta</taxon>
        <taxon>Magnoliopsida</taxon>
        <taxon>Liliopsida</taxon>
        <taxon>Poales</taxon>
        <taxon>Poaceae</taxon>
        <taxon>PACMAD clade</taxon>
        <taxon>Arundinoideae</taxon>
        <taxon>Arundineae</taxon>
        <taxon>Arundo</taxon>
    </lineage>
</organism>